<feature type="domain" description="MacB-like periplasmic core" evidence="8">
    <location>
        <begin position="20"/>
        <end position="212"/>
    </location>
</feature>
<evidence type="ECO:0000256" key="4">
    <source>
        <dbReference type="ARBA" id="ARBA00022989"/>
    </source>
</evidence>
<evidence type="ECO:0000256" key="3">
    <source>
        <dbReference type="ARBA" id="ARBA00022692"/>
    </source>
</evidence>
<feature type="transmembrane region" description="Helical" evidence="6">
    <location>
        <begin position="332"/>
        <end position="355"/>
    </location>
</feature>
<evidence type="ECO:0000259" key="7">
    <source>
        <dbReference type="Pfam" id="PF02687"/>
    </source>
</evidence>
<feature type="transmembrane region" description="Helical" evidence="6">
    <location>
        <begin position="768"/>
        <end position="788"/>
    </location>
</feature>
<feature type="domain" description="ABC3 transporter permease C-terminal" evidence="7">
    <location>
        <begin position="291"/>
        <end position="405"/>
    </location>
</feature>
<feature type="transmembrane region" description="Helical" evidence="6">
    <location>
        <begin position="424"/>
        <end position="447"/>
    </location>
</feature>
<dbReference type="EMBL" id="CP044016">
    <property type="protein sequence ID" value="QES89088.1"/>
    <property type="molecule type" value="Genomic_DNA"/>
</dbReference>
<evidence type="ECO:0000313" key="9">
    <source>
        <dbReference type="EMBL" id="QES89088.1"/>
    </source>
</evidence>
<reference evidence="9 10" key="1">
    <citation type="submission" date="2019-09" db="EMBL/GenBank/DDBJ databases">
        <title>Complete genome sequence of Arachidicoccus sp. B3-10 isolated from apple orchard soil.</title>
        <authorList>
            <person name="Kim H.S."/>
            <person name="Han K.-I."/>
            <person name="Suh M.K."/>
            <person name="Lee K.C."/>
            <person name="Eom M.K."/>
            <person name="Kim J.-S."/>
            <person name="Kang S.W."/>
            <person name="Sin Y."/>
            <person name="Lee J.-S."/>
        </authorList>
    </citation>
    <scope>NUCLEOTIDE SEQUENCE [LARGE SCALE GENOMIC DNA]</scope>
    <source>
        <strain evidence="9 10">B3-10</strain>
    </source>
</reference>
<dbReference type="RefSeq" id="WP_131330034.1">
    <property type="nucleotide sequence ID" value="NZ_CP044016.1"/>
</dbReference>
<keyword evidence="3 6" id="KW-0812">Transmembrane</keyword>
<evidence type="ECO:0000256" key="5">
    <source>
        <dbReference type="ARBA" id="ARBA00023136"/>
    </source>
</evidence>
<dbReference type="KEGG" id="arac:E0W69_010600"/>
<keyword evidence="10" id="KW-1185">Reference proteome</keyword>
<feature type="transmembrane region" description="Helical" evidence="6">
    <location>
        <begin position="726"/>
        <end position="748"/>
    </location>
</feature>
<evidence type="ECO:0000256" key="6">
    <source>
        <dbReference type="SAM" id="Phobius"/>
    </source>
</evidence>
<feature type="transmembrane region" description="Helical" evidence="6">
    <location>
        <begin position="285"/>
        <end position="311"/>
    </location>
</feature>
<organism evidence="9 10">
    <name type="scientific">Rhizosphaericola mali</name>
    <dbReference type="NCBI Taxonomy" id="2545455"/>
    <lineage>
        <taxon>Bacteria</taxon>
        <taxon>Pseudomonadati</taxon>
        <taxon>Bacteroidota</taxon>
        <taxon>Chitinophagia</taxon>
        <taxon>Chitinophagales</taxon>
        <taxon>Chitinophagaceae</taxon>
        <taxon>Rhizosphaericola</taxon>
    </lineage>
</organism>
<feature type="transmembrane region" description="Helical" evidence="6">
    <location>
        <begin position="682"/>
        <end position="706"/>
    </location>
</feature>
<feature type="domain" description="MacB-like periplasmic core" evidence="8">
    <location>
        <begin position="434"/>
        <end position="649"/>
    </location>
</feature>
<proteinExistence type="predicted"/>
<comment type="subcellular location">
    <subcellularLocation>
        <location evidence="1">Cell membrane</location>
        <topology evidence="1">Multi-pass membrane protein</topology>
    </subcellularLocation>
</comment>
<feature type="transmembrane region" description="Helical" evidence="6">
    <location>
        <begin position="21"/>
        <end position="42"/>
    </location>
</feature>
<evidence type="ECO:0000256" key="2">
    <source>
        <dbReference type="ARBA" id="ARBA00022475"/>
    </source>
</evidence>
<dbReference type="PANTHER" id="PTHR30572">
    <property type="entry name" value="MEMBRANE COMPONENT OF TRANSPORTER-RELATED"/>
    <property type="match status" value="1"/>
</dbReference>
<dbReference type="Proteomes" id="UP000292424">
    <property type="component" value="Chromosome"/>
</dbReference>
<accession>A0A5P2G2Z1</accession>
<dbReference type="Pfam" id="PF02687">
    <property type="entry name" value="FtsX"/>
    <property type="match status" value="2"/>
</dbReference>
<dbReference type="GO" id="GO:0022857">
    <property type="term" value="F:transmembrane transporter activity"/>
    <property type="evidence" value="ECO:0007669"/>
    <property type="project" value="TreeGrafter"/>
</dbReference>
<feature type="transmembrane region" description="Helical" evidence="6">
    <location>
        <begin position="375"/>
        <end position="403"/>
    </location>
</feature>
<dbReference type="InterPro" id="IPR003838">
    <property type="entry name" value="ABC3_permease_C"/>
</dbReference>
<evidence type="ECO:0000313" key="10">
    <source>
        <dbReference type="Proteomes" id="UP000292424"/>
    </source>
</evidence>
<dbReference type="Pfam" id="PF12704">
    <property type="entry name" value="MacB_PCD"/>
    <property type="match status" value="2"/>
</dbReference>
<evidence type="ECO:0000259" key="8">
    <source>
        <dbReference type="Pfam" id="PF12704"/>
    </source>
</evidence>
<name>A0A5P2G2Z1_9BACT</name>
<dbReference type="OrthoDB" id="1451596at2"/>
<dbReference type="InterPro" id="IPR050250">
    <property type="entry name" value="Macrolide_Exporter_MacB"/>
</dbReference>
<dbReference type="PANTHER" id="PTHR30572:SF18">
    <property type="entry name" value="ABC-TYPE MACROLIDE FAMILY EXPORT SYSTEM PERMEASE COMPONENT 2"/>
    <property type="match status" value="1"/>
</dbReference>
<gene>
    <name evidence="9" type="ORF">E0W69_010600</name>
</gene>
<dbReference type="GO" id="GO:0005886">
    <property type="term" value="C:plasma membrane"/>
    <property type="evidence" value="ECO:0007669"/>
    <property type="project" value="UniProtKB-SubCell"/>
</dbReference>
<keyword evidence="4 6" id="KW-1133">Transmembrane helix</keyword>
<feature type="domain" description="ABC3 transporter permease C-terminal" evidence="7">
    <location>
        <begin position="685"/>
        <end position="798"/>
    </location>
</feature>
<keyword evidence="5 6" id="KW-0472">Membrane</keyword>
<protein>
    <submittedName>
        <fullName evidence="9">FtsX-like permease family protein</fullName>
    </submittedName>
</protein>
<keyword evidence="2" id="KW-1003">Cell membrane</keyword>
<sequence>MFKNYLKTAWRNIVKNKFFTLINLLCLSLGITFSLLIGIYIFSQFNVNRNLKNINNQYVLKSKWKQKEMGLAITTLPPLAKILKDEYPELVNNYYRFNPVTNVVSNGNIHFKEDIAIGDTSLVSMYGLPVLYGNAKQAFRDNNSAVITASMATKLYGTTNAINRPLSIRTLKSGESQQYIVTAVLDDIPYNSVLNIIDIKGYSVFVPTAGNRYYPNIVDPSLNWNNTGIGMIEISPNISVKILNDAVKKILKKYTSNYIQINLTVEIVPIKDYYLKDNNGAVNKMILTLSLIALFILLMAVFNFVNINIGTSSSRLREIGMRKVFGSSKKQLVIYSLTESILLTVISGIFSLFFYELLRPYFSQMFSSILPHIWFFHFFEIGYLILLVLFVGIVSGLYPAFWLSNLQTVQSVKGVLQLDNNGNLLRKVLLILQFSLGIFACISAWLISTQINYIFAKDLGYDKEQLMVVSAFPKQWDTAGLQKMESIKKSLLDLPDVKSVSLTFNLPDNTPNNSTIDLMPINGSDKPIVTPFFQADQDYATTFQMKMLRGSFLRKGLEGYVPGQIVINEKTARALGLSIDDAIGTQLTTLQGIKVTVSGIIKDYNFENLHEAIGPIAIVDVRDAIAYRFLVIKLNVNQNLSKTIANIQQKWKEVSPDAPFDYTFMDDTFASLYKTEIQLKKAFGVASFLNLLIIFLGLSGIVSYSLAKRKKEIAIRKVLGADVGKVLYLLIKEYSMILVLGNIIAWPIAYWFTSKWLHSFVYRIHSNWIYYLIVGVAISVLTCSLIIIESLRTVKRNPVKSLRSE</sequence>
<dbReference type="InterPro" id="IPR025857">
    <property type="entry name" value="MacB_PCD"/>
</dbReference>
<dbReference type="AlphaFoldDB" id="A0A5P2G2Z1"/>
<evidence type="ECO:0000256" key="1">
    <source>
        <dbReference type="ARBA" id="ARBA00004651"/>
    </source>
</evidence>